<dbReference type="InterPro" id="IPR001841">
    <property type="entry name" value="Znf_RING"/>
</dbReference>
<dbReference type="GO" id="GO:0006357">
    <property type="term" value="P:regulation of transcription by RNA polymerase II"/>
    <property type="evidence" value="ECO:0007669"/>
    <property type="project" value="TreeGrafter"/>
</dbReference>
<evidence type="ECO:0000313" key="13">
    <source>
        <dbReference type="Proteomes" id="UP000237347"/>
    </source>
</evidence>
<evidence type="ECO:0000256" key="7">
    <source>
        <dbReference type="PROSITE-ProRule" id="PRU00175"/>
    </source>
</evidence>
<evidence type="ECO:0000256" key="6">
    <source>
        <dbReference type="ARBA" id="ARBA00023242"/>
    </source>
</evidence>
<evidence type="ECO:0000259" key="10">
    <source>
        <dbReference type="PROSITE" id="PS50089"/>
    </source>
</evidence>
<dbReference type="GO" id="GO:0000118">
    <property type="term" value="C:histone deacetylase complex"/>
    <property type="evidence" value="ECO:0007669"/>
    <property type="project" value="TreeGrafter"/>
</dbReference>
<dbReference type="GO" id="GO:0003712">
    <property type="term" value="F:transcription coregulator activity"/>
    <property type="evidence" value="ECO:0007669"/>
    <property type="project" value="TreeGrafter"/>
</dbReference>
<keyword evidence="3" id="KW-0479">Metal-binding</keyword>
<evidence type="ECO:0000256" key="8">
    <source>
        <dbReference type="PROSITE-ProRule" id="PRU01002"/>
    </source>
</evidence>
<gene>
    <name evidence="12" type="primary">JMJ25_0</name>
    <name evidence="12" type="ORF">CFP56_039236</name>
</gene>
<evidence type="ECO:0000256" key="9">
    <source>
        <dbReference type="SAM" id="MobiDB-lite"/>
    </source>
</evidence>
<comment type="subcellular location">
    <subcellularLocation>
        <location evidence="1">Nucleus</location>
    </subcellularLocation>
</comment>
<feature type="compositionally biased region" description="Acidic residues" evidence="9">
    <location>
        <begin position="649"/>
        <end position="659"/>
    </location>
</feature>
<comment type="caution">
    <text evidence="12">The sequence shown here is derived from an EMBL/GenBank/DDBJ whole genome shotgun (WGS) entry which is preliminary data.</text>
</comment>
<name>A0AAW0J060_QUESU</name>
<comment type="caution">
    <text evidence="8">Lacks conserved residue(s) required for the propagation of feature annotation.</text>
</comment>
<feature type="domain" description="RING-type" evidence="10">
    <location>
        <begin position="201"/>
        <end position="248"/>
    </location>
</feature>
<feature type="region of interest" description="Disordered" evidence="9">
    <location>
        <begin position="640"/>
        <end position="659"/>
    </location>
</feature>
<keyword evidence="13" id="KW-1185">Reference proteome</keyword>
<dbReference type="InterPro" id="IPR003347">
    <property type="entry name" value="JmjC_dom"/>
</dbReference>
<evidence type="ECO:0000256" key="4">
    <source>
        <dbReference type="ARBA" id="ARBA00023015"/>
    </source>
</evidence>
<reference evidence="12 13" key="1">
    <citation type="journal article" date="2018" name="Sci. Data">
        <title>The draft genome sequence of cork oak.</title>
        <authorList>
            <person name="Ramos A.M."/>
            <person name="Usie A."/>
            <person name="Barbosa P."/>
            <person name="Barros P.M."/>
            <person name="Capote T."/>
            <person name="Chaves I."/>
            <person name="Simoes F."/>
            <person name="Abreu I."/>
            <person name="Carrasquinho I."/>
            <person name="Faro C."/>
            <person name="Guimaraes J.B."/>
            <person name="Mendonca D."/>
            <person name="Nobrega F."/>
            <person name="Rodrigues L."/>
            <person name="Saibo N.J.M."/>
            <person name="Varela M.C."/>
            <person name="Egas C."/>
            <person name="Matos J."/>
            <person name="Miguel C.M."/>
            <person name="Oliveira M.M."/>
            <person name="Ricardo C.P."/>
            <person name="Goncalves S."/>
        </authorList>
    </citation>
    <scope>NUCLEOTIDE SEQUENCE [LARGE SCALE GENOMIC DNA]</scope>
    <source>
        <strain evidence="13">cv. HL8</strain>
    </source>
</reference>
<dbReference type="Pfam" id="PF10497">
    <property type="entry name" value="zf-4CXXC_R1"/>
    <property type="match status" value="1"/>
</dbReference>
<dbReference type="PROSITE" id="PS51667">
    <property type="entry name" value="WRC"/>
    <property type="match status" value="1"/>
</dbReference>
<sequence>MSTMDHPRSSSANAEDNVGIPDDLRCKRSDGKQWRCTAMSMPDKTVCEKHYIQAKKRAANSAMRANLKKAKRKSLGESDIYLESKSDEYDTPPVNTKVEDYPVPASGKMLFEKVSKNQFRYSPETAAMRSLAARNPPKTNENSQRDAGHFEENWRSHKTPPTSGMDSSKSRSQRSFDANDAMTEDSDGSTDSSEEAGGQPCHQCRRNDRDKVTWCLKCDRRGYCDSCISTWYSDIPLEEIQRSCPACRGTCSCKVCLRSDNSIKVRIREIPVLDKLKYLHCLLSSVLPVVKQIHHEQASEVELQKKLNDYHRRCANCTYDLCLSCCQDLRDASQNDVKGELADNQIRGKSQDKATATGQVKVSKLKLILPEKFPGWQANSDGSIPCPPPEFGGCGHSSLNLSRIFKMNWVAKLVKNVEEMVSGCRIHDAGSIENTGLDDPRLCQYAHREDSDDNFLYCPATQDIKSDGIGNFRKHWARGEPIIVKQVFDSPSTSSWDPMVIWRGIQETADEKTKDENRVVKAIDCFDWSEVDIELGQFIKGYSDGRILENGQPEMLKLKDWPSPVHLKSSYCTRDLILSNDVGPKIFISYGTYEELGRGDPVTNLHFNMRDMVYLLVHTCNVNLQGRQSVKIEKIHKSFEDSEMKESLEDPQADLDEEGSPDILLGSQSVQNECGAEVDENENESMVDQGIETADVKENNVNCETSNREGEDVPERSDPGVLWDVFRRQDVPKVTDYLRIHWKEFGKPDGVSNDLVKRHLYEETLPFHPICVLMLNLNLSSGKELFLARTKVNADEQMCWIPITDYHRRCANCTYDLCLSCCQDLRDASQNDVKGELADNQIRGKSQDKATATGQVKVSKLKLILPEKFPGWQANSDGSIPCPPPEFGGCGHSSLNLSRIFKMNWVAKLVKNVEEMVSGCRIHDAGSIENTGLDDPRLCQYAHREDSDDNFLYCPATQDIKSDGIGNFRKHWARGEPIIVKQVFDSPSTSSWDPMVIWRGIQETADEKTKDENRVVKAIDCFDWSEVDIELGQFIKGYSDGRILENGQPEMLKLKDWPSPVHLKSSYCTRDLILSNDVGPKIFISYGTYEELGRGDPVTNLHFNMRDMHLGQAVFVPAGCPFQVRNLQSNVQLGLDFLSPESLGEAVRLAEEIRCLPNDLEANLQVGKISLYAASSAIKEVQKLVLDPKLGAELGFEDPNLTAMVSENMEKMTKRRQITCA</sequence>
<dbReference type="EMBL" id="PKMF04000754">
    <property type="protein sequence ID" value="KAK7820092.1"/>
    <property type="molecule type" value="Genomic_DNA"/>
</dbReference>
<feature type="region of interest" description="Disordered" evidence="9">
    <location>
        <begin position="128"/>
        <end position="205"/>
    </location>
</feature>
<evidence type="ECO:0000259" key="11">
    <source>
        <dbReference type="PROSITE" id="PS51667"/>
    </source>
</evidence>
<keyword evidence="5" id="KW-0804">Transcription</keyword>
<evidence type="ECO:0000256" key="1">
    <source>
        <dbReference type="ARBA" id="ARBA00004123"/>
    </source>
</evidence>
<dbReference type="GO" id="GO:0032454">
    <property type="term" value="F:histone H3K9 demethylase activity"/>
    <property type="evidence" value="ECO:0007669"/>
    <property type="project" value="InterPro"/>
</dbReference>
<dbReference type="Proteomes" id="UP000237347">
    <property type="component" value="Unassembled WGS sequence"/>
</dbReference>
<dbReference type="SMART" id="SM00558">
    <property type="entry name" value="JmjC"/>
    <property type="match status" value="1"/>
</dbReference>
<keyword evidence="6" id="KW-0539">Nucleus</keyword>
<keyword evidence="7" id="KW-0862">Zinc</keyword>
<dbReference type="InterPro" id="IPR045109">
    <property type="entry name" value="LSDs-like"/>
</dbReference>
<dbReference type="GO" id="GO:0031490">
    <property type="term" value="F:chromatin DNA binding"/>
    <property type="evidence" value="ECO:0007669"/>
    <property type="project" value="TreeGrafter"/>
</dbReference>
<evidence type="ECO:0000256" key="2">
    <source>
        <dbReference type="ARBA" id="ARBA00006801"/>
    </source>
</evidence>
<dbReference type="PANTHER" id="PTHR12549:SF17">
    <property type="entry name" value="E3 UBIQUITIN-PROTEIN LIGASE JMJ24"/>
    <property type="match status" value="1"/>
</dbReference>
<dbReference type="InterPro" id="IPR014977">
    <property type="entry name" value="WRC_dom"/>
</dbReference>
<accession>A0AAW0J060</accession>
<feature type="domain" description="WRC" evidence="11">
    <location>
        <begin position="20"/>
        <end position="64"/>
    </location>
</feature>
<dbReference type="InterPro" id="IPR018866">
    <property type="entry name" value="Znf-4CXXC_R1"/>
</dbReference>
<feature type="compositionally biased region" description="Basic and acidic residues" evidence="9">
    <location>
        <begin position="143"/>
        <end position="155"/>
    </location>
</feature>
<keyword evidence="7" id="KW-0863">Zinc-finger</keyword>
<dbReference type="GO" id="GO:0008270">
    <property type="term" value="F:zinc ion binding"/>
    <property type="evidence" value="ECO:0007669"/>
    <property type="project" value="UniProtKB-KW"/>
</dbReference>
<feature type="compositionally biased region" description="Acidic residues" evidence="9">
    <location>
        <begin position="182"/>
        <end position="194"/>
    </location>
</feature>
<evidence type="ECO:0000256" key="3">
    <source>
        <dbReference type="ARBA" id="ARBA00022723"/>
    </source>
</evidence>
<comment type="similarity">
    <text evidence="2">Belongs to the JARID1 histone demethylase family.</text>
</comment>
<dbReference type="PROSITE" id="PS50089">
    <property type="entry name" value="ZF_RING_2"/>
    <property type="match status" value="1"/>
</dbReference>
<dbReference type="AlphaFoldDB" id="A0AAW0J060"/>
<evidence type="ECO:0000256" key="5">
    <source>
        <dbReference type="ARBA" id="ARBA00023163"/>
    </source>
</evidence>
<dbReference type="SUPFAM" id="SSF51197">
    <property type="entry name" value="Clavaminate synthase-like"/>
    <property type="match status" value="2"/>
</dbReference>
<evidence type="ECO:0000313" key="12">
    <source>
        <dbReference type="EMBL" id="KAK7820092.1"/>
    </source>
</evidence>
<keyword evidence="4" id="KW-0805">Transcription regulation</keyword>
<proteinExistence type="inferred from homology"/>
<dbReference type="GO" id="GO:0000785">
    <property type="term" value="C:chromatin"/>
    <property type="evidence" value="ECO:0007669"/>
    <property type="project" value="TreeGrafter"/>
</dbReference>
<dbReference type="Pfam" id="PF08879">
    <property type="entry name" value="WRC"/>
    <property type="match status" value="1"/>
</dbReference>
<protein>
    <submittedName>
        <fullName evidence="12">Lysine-specific demethylase jmj25</fullName>
    </submittedName>
</protein>
<organism evidence="12 13">
    <name type="scientific">Quercus suber</name>
    <name type="common">Cork oak</name>
    <dbReference type="NCBI Taxonomy" id="58331"/>
    <lineage>
        <taxon>Eukaryota</taxon>
        <taxon>Viridiplantae</taxon>
        <taxon>Streptophyta</taxon>
        <taxon>Embryophyta</taxon>
        <taxon>Tracheophyta</taxon>
        <taxon>Spermatophyta</taxon>
        <taxon>Magnoliopsida</taxon>
        <taxon>eudicotyledons</taxon>
        <taxon>Gunneridae</taxon>
        <taxon>Pentapetalae</taxon>
        <taxon>rosids</taxon>
        <taxon>fabids</taxon>
        <taxon>Fagales</taxon>
        <taxon>Fagaceae</taxon>
        <taxon>Quercus</taxon>
    </lineage>
</organism>
<dbReference type="Gene3D" id="2.60.120.650">
    <property type="entry name" value="Cupin"/>
    <property type="match status" value="5"/>
</dbReference>
<feature type="region of interest" description="Disordered" evidence="9">
    <location>
        <begin position="1"/>
        <end position="24"/>
    </location>
</feature>
<dbReference type="PANTHER" id="PTHR12549">
    <property type="entry name" value="JMJC DOMAIN-CONTAINING HISTONE DEMETHYLATION PROTEIN"/>
    <property type="match status" value="1"/>
</dbReference>